<dbReference type="EC" id="2.7.1.48" evidence="2"/>
<keyword evidence="2" id="KW-0808">Transferase</keyword>
<dbReference type="AlphaFoldDB" id="F7XU04"/>
<proteinExistence type="predicted"/>
<reference evidence="2 3" key="1">
    <citation type="journal article" date="2011" name="Mol. Biol. Evol.">
        <title>Phylogenomic evidence for the presence of a flagellum and cbb3 oxidase in the free-living mitochondrial ancestor.</title>
        <authorList>
            <person name="Sassera D."/>
            <person name="Lo N."/>
            <person name="Epis S."/>
            <person name="D'Auria G."/>
            <person name="Montagna M."/>
            <person name="Comandatore F."/>
            <person name="Horner D."/>
            <person name="Pereto J."/>
            <person name="Luciano A.M."/>
            <person name="Franciosi F."/>
            <person name="Ferri E."/>
            <person name="Crotti E."/>
            <person name="Bazzocchi C."/>
            <person name="Daffonchio D."/>
            <person name="Sacchi L."/>
            <person name="Moya A."/>
            <person name="Latorre A."/>
            <person name="Bandi C."/>
        </authorList>
    </citation>
    <scope>NUCLEOTIDE SEQUENCE [LARGE SCALE GENOMIC DNA]</scope>
    <source>
        <strain evidence="2 3">IricVA</strain>
    </source>
</reference>
<dbReference type="GO" id="GO:0005524">
    <property type="term" value="F:ATP binding"/>
    <property type="evidence" value="ECO:0007669"/>
    <property type="project" value="InterPro"/>
</dbReference>
<evidence type="ECO:0000313" key="3">
    <source>
        <dbReference type="Proteomes" id="UP000006639"/>
    </source>
</evidence>
<evidence type="ECO:0000313" key="2">
    <source>
        <dbReference type="EMBL" id="AEI89363.1"/>
    </source>
</evidence>
<dbReference type="HOGENOM" id="CLU_2317148_0_0_5"/>
<dbReference type="SUPFAM" id="SSF52540">
    <property type="entry name" value="P-loop containing nucleoside triphosphate hydrolases"/>
    <property type="match status" value="1"/>
</dbReference>
<dbReference type="Proteomes" id="UP000006639">
    <property type="component" value="Chromosome"/>
</dbReference>
<dbReference type="Pfam" id="PF00485">
    <property type="entry name" value="PRK"/>
    <property type="match status" value="1"/>
</dbReference>
<sequence>MLLQEQVVVVINADDYYKDHSKLSIEERAKMNYDHPRSIDNDPLVRQIKELVLGKPINMPRYDYITHSRKKETTLVDSHQIVVLDLTLAVKEVRQLYEY</sequence>
<dbReference type="KEGG" id="mmn:midi_01086"/>
<dbReference type="EMBL" id="CP002130">
    <property type="protein sequence ID" value="AEI89363.1"/>
    <property type="molecule type" value="Genomic_DNA"/>
</dbReference>
<protein>
    <submittedName>
        <fullName evidence="2">Putative uridine kinase</fullName>
        <ecNumber evidence="2">2.7.1.48</ecNumber>
    </submittedName>
</protein>
<dbReference type="InterPro" id="IPR027417">
    <property type="entry name" value="P-loop_NTPase"/>
</dbReference>
<dbReference type="Gene3D" id="3.40.50.300">
    <property type="entry name" value="P-loop containing nucleotide triphosphate hydrolases"/>
    <property type="match status" value="1"/>
</dbReference>
<name>F7XU04_MIDMI</name>
<dbReference type="GO" id="GO:0004849">
    <property type="term" value="F:uridine kinase activity"/>
    <property type="evidence" value="ECO:0007669"/>
    <property type="project" value="UniProtKB-EC"/>
</dbReference>
<keyword evidence="2" id="KW-0418">Kinase</keyword>
<keyword evidence="3" id="KW-1185">Reference proteome</keyword>
<gene>
    <name evidence="2" type="primary">udk</name>
    <name evidence="2" type="ordered locus">midi_01086</name>
</gene>
<dbReference type="STRING" id="696127.midi_01086"/>
<evidence type="ECO:0000259" key="1">
    <source>
        <dbReference type="Pfam" id="PF00485"/>
    </source>
</evidence>
<dbReference type="OrthoDB" id="9777642at2"/>
<organism evidence="2 3">
    <name type="scientific">Midichloria mitochondrii (strain IricVA)</name>
    <dbReference type="NCBI Taxonomy" id="696127"/>
    <lineage>
        <taxon>Bacteria</taxon>
        <taxon>Pseudomonadati</taxon>
        <taxon>Pseudomonadota</taxon>
        <taxon>Alphaproteobacteria</taxon>
        <taxon>Rickettsiales</taxon>
        <taxon>Candidatus Midichloriaceae</taxon>
        <taxon>Candidatus Midichloria</taxon>
    </lineage>
</organism>
<dbReference type="RefSeq" id="WP_013951556.1">
    <property type="nucleotide sequence ID" value="NC_015722.1"/>
</dbReference>
<dbReference type="InterPro" id="IPR006083">
    <property type="entry name" value="PRK/URK"/>
</dbReference>
<accession>F7XU04</accession>
<feature type="domain" description="Phosphoribulokinase/uridine kinase" evidence="1">
    <location>
        <begin position="8"/>
        <end position="96"/>
    </location>
</feature>